<reference evidence="2 3" key="1">
    <citation type="submission" date="2016-03" db="EMBL/GenBank/DDBJ databases">
        <authorList>
            <person name="Ploux O."/>
        </authorList>
    </citation>
    <scope>NUCLEOTIDE SEQUENCE [LARGE SCALE GENOMIC DNA]</scope>
    <source>
        <strain evidence="2 3">BER2</strain>
    </source>
</reference>
<feature type="signal peptide" evidence="1">
    <location>
        <begin position="1"/>
        <end position="24"/>
    </location>
</feature>
<gene>
    <name evidence="2" type="ORF">AZI85_12150</name>
</gene>
<dbReference type="InterPro" id="IPR011250">
    <property type="entry name" value="OMP/PagP_B-barrel"/>
</dbReference>
<dbReference type="AlphaFoldDB" id="A0A150WCU7"/>
<keyword evidence="1" id="KW-0732">Signal</keyword>
<protein>
    <recommendedName>
        <fullName evidence="4">Outer membrane protein beta-barrel domain-containing protein</fullName>
    </recommendedName>
</protein>
<dbReference type="Proteomes" id="UP000075391">
    <property type="component" value="Unassembled WGS sequence"/>
</dbReference>
<accession>A0A150WCU7</accession>
<dbReference type="RefSeq" id="WP_063244994.1">
    <property type="nucleotide sequence ID" value="NZ_LUKF01000019.1"/>
</dbReference>
<evidence type="ECO:0008006" key="4">
    <source>
        <dbReference type="Google" id="ProtNLM"/>
    </source>
</evidence>
<organism evidence="2 3">
    <name type="scientific">Bdellovibrio bacteriovorus</name>
    <dbReference type="NCBI Taxonomy" id="959"/>
    <lineage>
        <taxon>Bacteria</taxon>
        <taxon>Pseudomonadati</taxon>
        <taxon>Bdellovibrionota</taxon>
        <taxon>Bdellovibrionia</taxon>
        <taxon>Bdellovibrionales</taxon>
        <taxon>Pseudobdellovibrionaceae</taxon>
        <taxon>Bdellovibrio</taxon>
    </lineage>
</organism>
<name>A0A150WCU7_BDEBC</name>
<dbReference type="SUPFAM" id="SSF56925">
    <property type="entry name" value="OMPA-like"/>
    <property type="match status" value="1"/>
</dbReference>
<dbReference type="OrthoDB" id="5287615at2"/>
<comment type="caution">
    <text evidence="2">The sequence shown here is derived from an EMBL/GenBank/DDBJ whole genome shotgun (WGS) entry which is preliminary data.</text>
</comment>
<evidence type="ECO:0000313" key="3">
    <source>
        <dbReference type="Proteomes" id="UP000075391"/>
    </source>
</evidence>
<sequence length="532" mass="58876">MKSFLLSFLFVASCFISISSTAFGQTIAQNTYVSTVDQDLAIKSIVLVPTTDNVGGIYSRPVEEELRKVLNEDKQWSLANYPSDVKVNSALLDEKPQDVQKILEASKSEAALTSKIIRGPRGISITLTLFVGREGLPLLRESLNDYKGFETAEIRNEARKLFENLKYRMPFRSTILSRRGQQVTLNLGSAYGLKPESRVSVVQIIKVNRHPKLKFMVSTEKEVLGRVKLFKVEPYLSFGYVEMEKEPGVIAVGSKVMPDEFVKYSVPVTTPSGKVLQDISTRPDKEVAFGEDPQEWLPTMPPQFGKIELMAGFASYTQNVNLQTAGSISGSSNLAPNILVRGEIWLNPQWYVGVLLRQSVFSIDNDLAGSSPGSLNMSMGQYGVNFGYNFLLTNDFFGPKLQIAGGYTNTNFSVDDSTPTAFTTMKYGGFALSVAGQFPLSEELPIDIGGKLDFYLNPSLSENKTSGASSDNKINSFSFFVDYKLKTRFKIRGELLLENYTSDFTGTGQRTDPATSTSHKMTTLMAGVQYLF</sequence>
<evidence type="ECO:0000313" key="2">
    <source>
        <dbReference type="EMBL" id="KYG60739.1"/>
    </source>
</evidence>
<proteinExistence type="predicted"/>
<feature type="chain" id="PRO_5007572528" description="Outer membrane protein beta-barrel domain-containing protein" evidence="1">
    <location>
        <begin position="25"/>
        <end position="532"/>
    </location>
</feature>
<dbReference type="EMBL" id="LUKF01000019">
    <property type="protein sequence ID" value="KYG60739.1"/>
    <property type="molecule type" value="Genomic_DNA"/>
</dbReference>
<evidence type="ECO:0000256" key="1">
    <source>
        <dbReference type="SAM" id="SignalP"/>
    </source>
</evidence>